<evidence type="ECO:0000259" key="2">
    <source>
        <dbReference type="Pfam" id="PF13763"/>
    </source>
</evidence>
<sequence>MRPGPNSRRARGRNGGGGGGGGGGQQRRPNALPNRNQTIDSNGPDIRIRGNVFQVYDKYMGLARDAQASGDRVMAENYQQHAEHYVRIINAMNEAYGQPQHQPGGGQDTGREQPGVDADYDPL</sequence>
<feature type="domain" description="DUF4167" evidence="2">
    <location>
        <begin position="25"/>
        <end position="94"/>
    </location>
</feature>
<evidence type="ECO:0000313" key="4">
    <source>
        <dbReference type="Proteomes" id="UP000029995"/>
    </source>
</evidence>
<dbReference type="Pfam" id="PF13763">
    <property type="entry name" value="DUF4167"/>
    <property type="match status" value="1"/>
</dbReference>
<accession>A0A0A0CUC6</accession>
<feature type="region of interest" description="Disordered" evidence="1">
    <location>
        <begin position="93"/>
        <end position="123"/>
    </location>
</feature>
<evidence type="ECO:0000313" key="3">
    <source>
        <dbReference type="EMBL" id="KGM30071.1"/>
    </source>
</evidence>
<dbReference type="AlphaFoldDB" id="A0A0A0CUC6"/>
<organism evidence="3 4">
    <name type="scientific">Inquilinus limosus MP06</name>
    <dbReference type="NCBI Taxonomy" id="1398085"/>
    <lineage>
        <taxon>Bacteria</taxon>
        <taxon>Pseudomonadati</taxon>
        <taxon>Pseudomonadota</taxon>
        <taxon>Alphaproteobacteria</taxon>
        <taxon>Rhodospirillales</taxon>
        <taxon>Rhodospirillaceae</taxon>
        <taxon>Inquilinus</taxon>
    </lineage>
</organism>
<feature type="region of interest" description="Disordered" evidence="1">
    <location>
        <begin position="1"/>
        <end position="46"/>
    </location>
</feature>
<evidence type="ECO:0000256" key="1">
    <source>
        <dbReference type="SAM" id="MobiDB-lite"/>
    </source>
</evidence>
<comment type="caution">
    <text evidence="3">The sequence shown here is derived from an EMBL/GenBank/DDBJ whole genome shotgun (WGS) entry which is preliminary data.</text>
</comment>
<feature type="compositionally biased region" description="Gly residues" evidence="1">
    <location>
        <begin position="13"/>
        <end position="25"/>
    </location>
</feature>
<dbReference type="OrthoDB" id="9816310at2"/>
<reference evidence="3 4" key="1">
    <citation type="submission" date="2014-01" db="EMBL/GenBank/DDBJ databases">
        <title>Genome sequence determination for a cystic fibrosis isolate, Inquilinus limosus.</title>
        <authorList>
            <person name="Pino M."/>
            <person name="Di Conza J."/>
            <person name="Gutkind G."/>
        </authorList>
    </citation>
    <scope>NUCLEOTIDE SEQUENCE [LARGE SCALE GENOMIC DNA]</scope>
    <source>
        <strain evidence="3 4">MP06</strain>
    </source>
</reference>
<name>A0A0A0CUC6_9PROT</name>
<gene>
    <name evidence="3" type="ORF">P409_35285</name>
</gene>
<feature type="non-terminal residue" evidence="3">
    <location>
        <position position="123"/>
    </location>
</feature>
<proteinExistence type="predicted"/>
<dbReference type="EMBL" id="JANX01001078">
    <property type="protein sequence ID" value="KGM30071.1"/>
    <property type="molecule type" value="Genomic_DNA"/>
</dbReference>
<dbReference type="InterPro" id="IPR025430">
    <property type="entry name" value="DUF4167"/>
</dbReference>
<protein>
    <recommendedName>
        <fullName evidence="2">DUF4167 domain-containing protein</fullName>
    </recommendedName>
</protein>
<dbReference type="Proteomes" id="UP000029995">
    <property type="component" value="Unassembled WGS sequence"/>
</dbReference>
<dbReference type="RefSeq" id="WP_034849787.1">
    <property type="nucleotide sequence ID" value="NZ_JANX01001078.1"/>
</dbReference>